<dbReference type="Pfam" id="PF02452">
    <property type="entry name" value="PemK_toxin"/>
    <property type="match status" value="1"/>
</dbReference>
<dbReference type="EMBL" id="JACRJB010000023">
    <property type="protein sequence ID" value="MBI5129501.1"/>
    <property type="molecule type" value="Genomic_DNA"/>
</dbReference>
<accession>A0A933W0I6</accession>
<name>A0A933W0I6_RHOPL</name>
<dbReference type="AlphaFoldDB" id="A0A933W0I6"/>
<dbReference type="Gene3D" id="2.30.30.110">
    <property type="match status" value="1"/>
</dbReference>
<evidence type="ECO:0000313" key="1">
    <source>
        <dbReference type="EMBL" id="MBI5129501.1"/>
    </source>
</evidence>
<dbReference type="InterPro" id="IPR011067">
    <property type="entry name" value="Plasmid_toxin/cell-grow_inhib"/>
</dbReference>
<protein>
    <submittedName>
        <fullName evidence="1">Type II toxin-antitoxin system PemK/MazF family toxin</fullName>
    </submittedName>
</protein>
<dbReference type="SUPFAM" id="SSF50118">
    <property type="entry name" value="Cell growth inhibitor/plasmid maintenance toxic component"/>
    <property type="match status" value="1"/>
</dbReference>
<reference evidence="1" key="1">
    <citation type="submission" date="2020-07" db="EMBL/GenBank/DDBJ databases">
        <title>Huge and variable diversity of episymbiotic CPR bacteria and DPANN archaea in groundwater ecosystems.</title>
        <authorList>
            <person name="He C.Y."/>
            <person name="Keren R."/>
            <person name="Whittaker M."/>
            <person name="Farag I.F."/>
            <person name="Doudna J."/>
            <person name="Cate J.H.D."/>
            <person name="Banfield J.F."/>
        </authorList>
    </citation>
    <scope>NUCLEOTIDE SEQUENCE</scope>
    <source>
        <strain evidence="1">NC_groundwater_1818_Pr3_B-0.1um_66_35</strain>
    </source>
</reference>
<sequence>MRRPASKAGSATGLTHGPQPRYDAFDVVVVPFPYADRLAEKRRPALVISSQKLAPFGVIWVAMITSAENAPWSCDVAISELDRAGLPAPSVIRTAKIACLEPARIERRAGHLDKLTARKVAQKLRAFWGS</sequence>
<dbReference type="InterPro" id="IPR003477">
    <property type="entry name" value="PemK-like"/>
</dbReference>
<evidence type="ECO:0000313" key="2">
    <source>
        <dbReference type="Proteomes" id="UP000782519"/>
    </source>
</evidence>
<proteinExistence type="predicted"/>
<organism evidence="1 2">
    <name type="scientific">Rhodopseudomonas palustris</name>
    <dbReference type="NCBI Taxonomy" id="1076"/>
    <lineage>
        <taxon>Bacteria</taxon>
        <taxon>Pseudomonadati</taxon>
        <taxon>Pseudomonadota</taxon>
        <taxon>Alphaproteobacteria</taxon>
        <taxon>Hyphomicrobiales</taxon>
        <taxon>Nitrobacteraceae</taxon>
        <taxon>Rhodopseudomonas</taxon>
    </lineage>
</organism>
<dbReference type="Proteomes" id="UP000782519">
    <property type="component" value="Unassembled WGS sequence"/>
</dbReference>
<comment type="caution">
    <text evidence="1">The sequence shown here is derived from an EMBL/GenBank/DDBJ whole genome shotgun (WGS) entry which is preliminary data.</text>
</comment>
<dbReference type="GO" id="GO:0003677">
    <property type="term" value="F:DNA binding"/>
    <property type="evidence" value="ECO:0007669"/>
    <property type="project" value="InterPro"/>
</dbReference>
<gene>
    <name evidence="1" type="ORF">HZA66_08660</name>
</gene>